<organism evidence="2 3">
    <name type="scientific">Fodinicola feengrottensis</name>
    <dbReference type="NCBI Taxonomy" id="435914"/>
    <lineage>
        <taxon>Bacteria</taxon>
        <taxon>Bacillati</taxon>
        <taxon>Actinomycetota</taxon>
        <taxon>Actinomycetes</taxon>
        <taxon>Mycobacteriales</taxon>
        <taxon>Fodinicola</taxon>
    </lineage>
</organism>
<keyword evidence="3" id="KW-1185">Reference proteome</keyword>
<reference evidence="2 3" key="1">
    <citation type="journal article" date="2019" name="Int. J. Syst. Evol. Microbiol.">
        <title>The Global Catalogue of Microorganisms (GCM) 10K type strain sequencing project: providing services to taxonomists for standard genome sequencing and annotation.</title>
        <authorList>
            <consortium name="The Broad Institute Genomics Platform"/>
            <consortium name="The Broad Institute Genome Sequencing Center for Infectious Disease"/>
            <person name="Wu L."/>
            <person name="Ma J."/>
        </authorList>
    </citation>
    <scope>NUCLEOTIDE SEQUENCE [LARGE SCALE GENOMIC DNA]</scope>
    <source>
        <strain evidence="2 3">JCM 14718</strain>
    </source>
</reference>
<evidence type="ECO:0000256" key="1">
    <source>
        <dbReference type="SAM" id="MobiDB-lite"/>
    </source>
</evidence>
<dbReference type="RefSeq" id="WP_163571028.1">
    <property type="nucleotide sequence ID" value="NZ_BAAANY010000023.1"/>
</dbReference>
<comment type="caution">
    <text evidence="2">The sequence shown here is derived from an EMBL/GenBank/DDBJ whole genome shotgun (WGS) entry which is preliminary data.</text>
</comment>
<feature type="compositionally biased region" description="Low complexity" evidence="1">
    <location>
        <begin position="123"/>
        <end position="137"/>
    </location>
</feature>
<protein>
    <submittedName>
        <fullName evidence="2">Uncharacterized protein</fullName>
    </submittedName>
</protein>
<sequence length="144" mass="15943">MPQYKVDWEGKTYDFDPEDIDVKQGIAIQYGTGMTLKAFNDGIQEVDVHAWQALMWLMKNQNGEQCNIQDLNFKVNAFSNAINAAERQYTAELIERCRLCDDDGLIGDAACSHDPKGQPDLNASSSTSARTKASETSEPSTSSD</sequence>
<name>A0ABN2IB70_9ACTN</name>
<evidence type="ECO:0000313" key="2">
    <source>
        <dbReference type="EMBL" id="GAA1701643.1"/>
    </source>
</evidence>
<proteinExistence type="predicted"/>
<evidence type="ECO:0000313" key="3">
    <source>
        <dbReference type="Proteomes" id="UP001500618"/>
    </source>
</evidence>
<accession>A0ABN2IB70</accession>
<dbReference type="EMBL" id="BAAANY010000023">
    <property type="protein sequence ID" value="GAA1701643.1"/>
    <property type="molecule type" value="Genomic_DNA"/>
</dbReference>
<gene>
    <name evidence="2" type="ORF">GCM10009765_59040</name>
</gene>
<feature type="region of interest" description="Disordered" evidence="1">
    <location>
        <begin position="109"/>
        <end position="144"/>
    </location>
</feature>
<dbReference type="Proteomes" id="UP001500618">
    <property type="component" value="Unassembled WGS sequence"/>
</dbReference>